<dbReference type="GO" id="GO:0051011">
    <property type="term" value="F:microtubule minus-end binding"/>
    <property type="evidence" value="ECO:0007669"/>
    <property type="project" value="TreeGrafter"/>
</dbReference>
<dbReference type="GO" id="GO:0007020">
    <property type="term" value="P:microtubule nucleation"/>
    <property type="evidence" value="ECO:0007669"/>
    <property type="project" value="InterPro"/>
</dbReference>
<dbReference type="GO" id="GO:0051321">
    <property type="term" value="P:meiotic cell cycle"/>
    <property type="evidence" value="ECO:0007669"/>
    <property type="project" value="TreeGrafter"/>
</dbReference>
<dbReference type="GO" id="GO:0051225">
    <property type="term" value="P:spindle assembly"/>
    <property type="evidence" value="ECO:0007669"/>
    <property type="project" value="TreeGrafter"/>
</dbReference>
<comment type="subcellular location">
    <subcellularLocation>
        <location evidence="5">Cytoplasm</location>
        <location evidence="5">Cytoskeleton</location>
        <location evidence="5">Microtubule organizing center</location>
    </subcellularLocation>
</comment>
<keyword evidence="3 5" id="KW-0493">Microtubule</keyword>
<feature type="region of interest" description="Disordered" evidence="6">
    <location>
        <begin position="292"/>
        <end position="319"/>
    </location>
</feature>
<dbReference type="AlphaFoldDB" id="A0A7S3GGZ1"/>
<dbReference type="GO" id="GO:0031122">
    <property type="term" value="P:cytoplasmic microtubule organization"/>
    <property type="evidence" value="ECO:0007669"/>
    <property type="project" value="TreeGrafter"/>
</dbReference>
<comment type="similarity">
    <text evidence="1 5">Belongs to the TUBGCP family.</text>
</comment>
<dbReference type="GO" id="GO:0000930">
    <property type="term" value="C:gamma-tubulin complex"/>
    <property type="evidence" value="ECO:0007669"/>
    <property type="project" value="TreeGrafter"/>
</dbReference>
<evidence type="ECO:0000256" key="1">
    <source>
        <dbReference type="ARBA" id="ARBA00010337"/>
    </source>
</evidence>
<dbReference type="GO" id="GO:0000922">
    <property type="term" value="C:spindle pole"/>
    <property type="evidence" value="ECO:0007669"/>
    <property type="project" value="InterPro"/>
</dbReference>
<accession>A0A7S3GGZ1</accession>
<evidence type="ECO:0000256" key="2">
    <source>
        <dbReference type="ARBA" id="ARBA00022490"/>
    </source>
</evidence>
<dbReference type="Gene3D" id="1.20.120.1900">
    <property type="entry name" value="Gamma-tubulin complex, C-terminal domain"/>
    <property type="match status" value="1"/>
</dbReference>
<name>A0A7S3GGZ1_9EUKA</name>
<keyword evidence="4 5" id="KW-0206">Cytoskeleton</keyword>
<sequence>MREVEREEEGEGIAASVNATKKEEKEGEREEEKKGERGEEVEVEAKAGDSEGRASTDKVMPNTSEEGGEEERRNSDEMREGEGDEVSEGRGEFGASEVGSVNEEVEEQVEEKQREEGKESKEEEEDPVKALHFDISMDDPPHTSHVYNSEDMLKMVEGEPLSHLLPSFHLRDRGEDGDDEVASDPFSVTREEERNMPLSVGVKKGILDVIRLQYELVSAALRDLYLSSHSPLFIVSHLHAVRQTVLLGDGNVAESFSRFLSNYTYPPSAIFGIAVQASQQIWQAAVVEGSGVRGGKEGESVSTPTSPSHINTSTSTSTEVEAGVEKVECRPACMRRVKAKAGFEGWAYMWSGEGEDSESESDSGEERRRGGKEGLMLYDEAVGVSLHYKAVWPVDVVLPSTTQSRLSGIGRALLSLRLGMREVARTSTALRTIQRSMTARRRGVRRGERRGPSHLSRFFRSITACRSVVKHVMSTLNDYAVFEVVDVEWTQLLSRLRSCSSVPDILVEVDGTLTKIERGLLLFENGKALRVILADFLSFAFRLRVIVEGVMEVVEGIMAGRDRHEVDEDEERWEDSIGEDRIEEVEALTRSFHSRTSFFVSVLSKMMQHHQMREKLSSLLLRLNFNQYYEEEQ</sequence>
<feature type="compositionally biased region" description="Basic and acidic residues" evidence="6">
    <location>
        <begin position="70"/>
        <end position="91"/>
    </location>
</feature>
<protein>
    <recommendedName>
        <fullName evidence="5">Spindle pole body component</fullName>
    </recommendedName>
</protein>
<evidence type="ECO:0000256" key="3">
    <source>
        <dbReference type="ARBA" id="ARBA00022701"/>
    </source>
</evidence>
<dbReference type="Pfam" id="PF04130">
    <property type="entry name" value="GCP_C_terminal"/>
    <property type="match status" value="1"/>
</dbReference>
<dbReference type="InterPro" id="IPR040457">
    <property type="entry name" value="GCP_C"/>
</dbReference>
<feature type="domain" description="Gamma tubulin complex component C-terminal" evidence="7">
    <location>
        <begin position="236"/>
        <end position="629"/>
    </location>
</feature>
<feature type="region of interest" description="Disordered" evidence="6">
    <location>
        <begin position="1"/>
        <end position="127"/>
    </location>
</feature>
<evidence type="ECO:0000256" key="4">
    <source>
        <dbReference type="ARBA" id="ARBA00023212"/>
    </source>
</evidence>
<evidence type="ECO:0000256" key="6">
    <source>
        <dbReference type="SAM" id="MobiDB-lite"/>
    </source>
</evidence>
<dbReference type="GO" id="GO:0005874">
    <property type="term" value="C:microtubule"/>
    <property type="evidence" value="ECO:0007669"/>
    <property type="project" value="UniProtKB-KW"/>
</dbReference>
<feature type="compositionally biased region" description="Basic and acidic residues" evidence="6">
    <location>
        <begin position="20"/>
        <end position="56"/>
    </location>
</feature>
<organism evidence="8">
    <name type="scientific">Palpitomonas bilix</name>
    <dbReference type="NCBI Taxonomy" id="652834"/>
    <lineage>
        <taxon>Eukaryota</taxon>
        <taxon>Eukaryota incertae sedis</taxon>
    </lineage>
</organism>
<evidence type="ECO:0000313" key="8">
    <source>
        <dbReference type="EMBL" id="CAE0266013.1"/>
    </source>
</evidence>
<dbReference type="GO" id="GO:0043015">
    <property type="term" value="F:gamma-tubulin binding"/>
    <property type="evidence" value="ECO:0007669"/>
    <property type="project" value="InterPro"/>
</dbReference>
<proteinExistence type="inferred from homology"/>
<dbReference type="GO" id="GO:0000278">
    <property type="term" value="P:mitotic cell cycle"/>
    <property type="evidence" value="ECO:0007669"/>
    <property type="project" value="TreeGrafter"/>
</dbReference>
<reference evidence="8" key="1">
    <citation type="submission" date="2021-01" db="EMBL/GenBank/DDBJ databases">
        <authorList>
            <person name="Corre E."/>
            <person name="Pelletier E."/>
            <person name="Niang G."/>
            <person name="Scheremetjew M."/>
            <person name="Finn R."/>
            <person name="Kale V."/>
            <person name="Holt S."/>
            <person name="Cochrane G."/>
            <person name="Meng A."/>
            <person name="Brown T."/>
            <person name="Cohen L."/>
        </authorList>
    </citation>
    <scope>NUCLEOTIDE SEQUENCE</scope>
    <source>
        <strain evidence="8">NIES-2562</strain>
    </source>
</reference>
<dbReference type="InterPro" id="IPR042241">
    <property type="entry name" value="GCP_C_sf"/>
</dbReference>
<evidence type="ECO:0000259" key="7">
    <source>
        <dbReference type="Pfam" id="PF04130"/>
    </source>
</evidence>
<dbReference type="PANTHER" id="PTHR19302">
    <property type="entry name" value="GAMMA TUBULIN COMPLEX PROTEIN"/>
    <property type="match status" value="1"/>
</dbReference>
<gene>
    <name evidence="8" type="ORF">PBIL07802_LOCUS28351</name>
</gene>
<evidence type="ECO:0000256" key="5">
    <source>
        <dbReference type="RuleBase" id="RU363050"/>
    </source>
</evidence>
<feature type="compositionally biased region" description="Acidic residues" evidence="6">
    <location>
        <begin position="1"/>
        <end position="11"/>
    </location>
</feature>
<keyword evidence="2 5" id="KW-0963">Cytoplasm</keyword>
<dbReference type="InterPro" id="IPR007259">
    <property type="entry name" value="GCP"/>
</dbReference>
<feature type="compositionally biased region" description="Basic and acidic residues" evidence="6">
    <location>
        <begin position="110"/>
        <end position="127"/>
    </location>
</feature>
<dbReference type="EMBL" id="HBIB01043394">
    <property type="protein sequence ID" value="CAE0266013.1"/>
    <property type="molecule type" value="Transcribed_RNA"/>
</dbReference>
<feature type="compositionally biased region" description="Polar residues" evidence="6">
    <location>
        <begin position="300"/>
        <end position="319"/>
    </location>
</feature>